<dbReference type="RefSeq" id="WP_053582566.1">
    <property type="nucleotide sequence ID" value="NZ_LGRV01000003.1"/>
</dbReference>
<dbReference type="EMBL" id="LGRV01000003">
    <property type="protein sequence ID" value="KOS67755.1"/>
    <property type="molecule type" value="Genomic_DNA"/>
</dbReference>
<name>A0ABR5JZ82_9BACI</name>
<accession>A0ABR5JZ82</accession>
<organism evidence="1 2">
    <name type="scientific">Lysinibacillus contaminans</name>
    <dbReference type="NCBI Taxonomy" id="1293441"/>
    <lineage>
        <taxon>Bacteria</taxon>
        <taxon>Bacillati</taxon>
        <taxon>Bacillota</taxon>
        <taxon>Bacilli</taxon>
        <taxon>Bacillales</taxon>
        <taxon>Bacillaceae</taxon>
        <taxon>Lysinibacillus</taxon>
    </lineage>
</organism>
<evidence type="ECO:0000313" key="1">
    <source>
        <dbReference type="EMBL" id="KOS67755.1"/>
    </source>
</evidence>
<proteinExistence type="predicted"/>
<keyword evidence="2" id="KW-1185">Reference proteome</keyword>
<gene>
    <name evidence="1" type="ORF">AEA09_03725</name>
</gene>
<reference evidence="2" key="1">
    <citation type="submission" date="2015-07" db="EMBL/GenBank/DDBJ databases">
        <title>Fjat-14205 dsm 2895.</title>
        <authorList>
            <person name="Liu B."/>
            <person name="Wang J."/>
            <person name="Zhu Y."/>
            <person name="Liu G."/>
            <person name="Chen Q."/>
            <person name="Chen Z."/>
            <person name="Lan J."/>
            <person name="Che J."/>
            <person name="Ge C."/>
            <person name="Shi H."/>
            <person name="Pan Z."/>
            <person name="Liu X."/>
        </authorList>
    </citation>
    <scope>NUCLEOTIDE SEQUENCE [LARGE SCALE GENOMIC DNA]</scope>
    <source>
        <strain evidence="2">DSM 25560</strain>
    </source>
</reference>
<protein>
    <submittedName>
        <fullName evidence="1">Uncharacterized protein</fullName>
    </submittedName>
</protein>
<evidence type="ECO:0000313" key="2">
    <source>
        <dbReference type="Proteomes" id="UP000050668"/>
    </source>
</evidence>
<dbReference type="Proteomes" id="UP000050668">
    <property type="component" value="Unassembled WGS sequence"/>
</dbReference>
<sequence length="130" mass="15188">MYFYQVQKHYQRTIANSRMNDANYVCSLTMNASIVLAIIQSMKETKQRVVIDLSRPEIAQLVSHLEKCMQNRSYFKMIIRDYKALLTLEDFDKGLVELTAVCHFLLEDPLLETNKVSFIQTSFLEGRGER</sequence>
<comment type="caution">
    <text evidence="1">The sequence shown here is derived from an EMBL/GenBank/DDBJ whole genome shotgun (WGS) entry which is preliminary data.</text>
</comment>